<name>A0A8J3NW34_9ACTN</name>
<keyword evidence="3" id="KW-1185">Reference proteome</keyword>
<dbReference type="EMBL" id="BONG01000115">
    <property type="protein sequence ID" value="GIF94735.1"/>
    <property type="molecule type" value="Genomic_DNA"/>
</dbReference>
<accession>A0A8J3NW34</accession>
<evidence type="ECO:0000313" key="2">
    <source>
        <dbReference type="EMBL" id="GIF94735.1"/>
    </source>
</evidence>
<dbReference type="AlphaFoldDB" id="A0A8J3NW34"/>
<comment type="caution">
    <text evidence="2">The sequence shown here is derived from an EMBL/GenBank/DDBJ whole genome shotgun (WGS) entry which is preliminary data.</text>
</comment>
<reference evidence="2 3" key="1">
    <citation type="submission" date="2021-01" db="EMBL/GenBank/DDBJ databases">
        <title>Whole genome shotgun sequence of Catellatospora chokoriensis NBRC 107358.</title>
        <authorList>
            <person name="Komaki H."/>
            <person name="Tamura T."/>
        </authorList>
    </citation>
    <scope>NUCLEOTIDE SEQUENCE [LARGE SCALE GENOMIC DNA]</scope>
    <source>
        <strain evidence="2 3">NBRC 107358</strain>
    </source>
</reference>
<dbReference type="PROSITE" id="PS50937">
    <property type="entry name" value="HTH_MERR_2"/>
    <property type="match status" value="1"/>
</dbReference>
<dbReference type="CDD" id="cd00592">
    <property type="entry name" value="HTH_MerR-like"/>
    <property type="match status" value="1"/>
</dbReference>
<evidence type="ECO:0000313" key="3">
    <source>
        <dbReference type="Proteomes" id="UP000619293"/>
    </source>
</evidence>
<dbReference type="SUPFAM" id="SSF46955">
    <property type="entry name" value="Putative DNA-binding domain"/>
    <property type="match status" value="1"/>
</dbReference>
<protein>
    <submittedName>
        <fullName evidence="2">MerR family transcriptional regulator</fullName>
    </submittedName>
</protein>
<dbReference type="InterPro" id="IPR000551">
    <property type="entry name" value="MerR-type_HTH_dom"/>
</dbReference>
<proteinExistence type="predicted"/>
<dbReference type="RefSeq" id="WP_144121010.1">
    <property type="nucleotide sequence ID" value="NZ_BAAALB010000041.1"/>
</dbReference>
<organism evidence="2 3">
    <name type="scientific">Catellatospora chokoriensis</name>
    <dbReference type="NCBI Taxonomy" id="310353"/>
    <lineage>
        <taxon>Bacteria</taxon>
        <taxon>Bacillati</taxon>
        <taxon>Actinomycetota</taxon>
        <taxon>Actinomycetes</taxon>
        <taxon>Micromonosporales</taxon>
        <taxon>Micromonosporaceae</taxon>
        <taxon>Catellatospora</taxon>
    </lineage>
</organism>
<dbReference type="Proteomes" id="UP000619293">
    <property type="component" value="Unassembled WGS sequence"/>
</dbReference>
<dbReference type="InterPro" id="IPR009061">
    <property type="entry name" value="DNA-bd_dom_put_sf"/>
</dbReference>
<feature type="domain" description="HTH merR-type" evidence="1">
    <location>
        <begin position="21"/>
        <end position="89"/>
    </location>
</feature>
<gene>
    <name evidence="2" type="ORF">Cch02nite_81790</name>
</gene>
<dbReference type="Pfam" id="PF13411">
    <property type="entry name" value="MerR_1"/>
    <property type="match status" value="1"/>
</dbReference>
<evidence type="ECO:0000259" key="1">
    <source>
        <dbReference type="PROSITE" id="PS50937"/>
    </source>
</evidence>
<dbReference type="SMART" id="SM00422">
    <property type="entry name" value="HTH_MERR"/>
    <property type="match status" value="1"/>
</dbReference>
<dbReference type="GO" id="GO:0003677">
    <property type="term" value="F:DNA binding"/>
    <property type="evidence" value="ECO:0007669"/>
    <property type="project" value="InterPro"/>
</dbReference>
<dbReference type="GO" id="GO:0006355">
    <property type="term" value="P:regulation of DNA-templated transcription"/>
    <property type="evidence" value="ECO:0007669"/>
    <property type="project" value="InterPro"/>
</dbReference>
<sequence length="116" mass="12696">MADLPRPLNRAAALGDASYPGYAMNAAATAIGVTPAFLRSAETAGLFEVHRSEGGHRRYSRDDLHRAERARALVDDGIRLDAAVRIVSLEYQLAAANAMIELLRRKDQQPKRGPQE</sequence>
<dbReference type="Gene3D" id="1.10.1660.10">
    <property type="match status" value="1"/>
</dbReference>